<keyword evidence="15" id="KW-1185">Reference proteome</keyword>
<feature type="compositionally biased region" description="Acidic residues" evidence="10">
    <location>
        <begin position="123"/>
        <end position="133"/>
    </location>
</feature>
<dbReference type="PANTHER" id="PTHR47959:SF1">
    <property type="entry name" value="ATP-DEPENDENT RNA HELICASE DBPA"/>
    <property type="match status" value="1"/>
</dbReference>
<dbReference type="InterPro" id="IPR011545">
    <property type="entry name" value="DEAD/DEAH_box_helicase_dom"/>
</dbReference>
<dbReference type="SMART" id="SM00490">
    <property type="entry name" value="HELICc"/>
    <property type="match status" value="1"/>
</dbReference>
<dbReference type="OrthoDB" id="10259843at2759"/>
<organism evidence="14 15">
    <name type="scientific">Rhizoclosmatium globosum</name>
    <dbReference type="NCBI Taxonomy" id="329046"/>
    <lineage>
        <taxon>Eukaryota</taxon>
        <taxon>Fungi</taxon>
        <taxon>Fungi incertae sedis</taxon>
        <taxon>Chytridiomycota</taxon>
        <taxon>Chytridiomycota incertae sedis</taxon>
        <taxon>Chytridiomycetes</taxon>
        <taxon>Chytridiales</taxon>
        <taxon>Chytriomycetaceae</taxon>
        <taxon>Rhizoclosmatium</taxon>
    </lineage>
</organism>
<proteinExistence type="inferred from homology"/>
<feature type="compositionally biased region" description="Basic and acidic residues" evidence="10">
    <location>
        <begin position="653"/>
        <end position="662"/>
    </location>
</feature>
<feature type="region of interest" description="Disordered" evidence="10">
    <location>
        <begin position="1"/>
        <end position="136"/>
    </location>
</feature>
<keyword evidence="4 9" id="KW-0347">Helicase</keyword>
<accession>A0A1Y2APY7</accession>
<dbReference type="Gene3D" id="3.40.50.300">
    <property type="entry name" value="P-loop containing nucleotide triphosphate hydrolases"/>
    <property type="match status" value="2"/>
</dbReference>
<gene>
    <name evidence="14" type="ORF">BCR33DRAFT_706037</name>
</gene>
<evidence type="ECO:0000256" key="3">
    <source>
        <dbReference type="ARBA" id="ARBA00022801"/>
    </source>
</evidence>
<comment type="similarity">
    <text evidence="9">Belongs to the DEAD box helicase family.</text>
</comment>
<feature type="compositionally biased region" description="Acidic residues" evidence="10">
    <location>
        <begin position="53"/>
        <end position="67"/>
    </location>
</feature>
<feature type="compositionally biased region" description="Basic and acidic residues" evidence="10">
    <location>
        <begin position="605"/>
        <end position="627"/>
    </location>
</feature>
<evidence type="ECO:0000256" key="6">
    <source>
        <dbReference type="ARBA" id="ARBA00022884"/>
    </source>
</evidence>
<dbReference type="GO" id="GO:0016787">
    <property type="term" value="F:hydrolase activity"/>
    <property type="evidence" value="ECO:0007669"/>
    <property type="project" value="UniProtKB-KW"/>
</dbReference>
<feature type="short sequence motif" description="Q motif" evidence="8">
    <location>
        <begin position="167"/>
        <end position="195"/>
    </location>
</feature>
<evidence type="ECO:0000256" key="10">
    <source>
        <dbReference type="SAM" id="MobiDB-lite"/>
    </source>
</evidence>
<keyword evidence="5 9" id="KW-0067">ATP-binding</keyword>
<sequence>MIERKRKELKEKKKSGAKKAVEVAKAADEEEPEVEDMGDVHMDANGNFIFENESGDDDDDDDDDMDLDIGIKETDQDDEDGADDNDDDEEYAKDLDTMEEDSADELSGEEDQVTVAPKKSQQELDDESDESDDETNKIEDIVNEKRKAEFFAPAPEMQEKEDATSTETFTNFRLSRPILKAISDMGYTKPTPIQTRSIPLSLQAHDLCVSAQTGSGKTLAFLVPIIERLLFRPKDTPTTRVLILVPTRELGVQCHSVALKLSKFTDISWSLCVGGLSTKVQELELRQRPDGVIATPGRLIDHIRNSQGFSLDGIEILVIDEADRILEDGFADELDEIIKSTPKSRQSMLFSATMTDKIEDLTKLSLNRPIRLFVNKATALTSRLTQEFVRVRAHKEESKPAMLLALCSRTYKEEVVIFFRSKAAAHYMMVLFGLCGLKAAELHGNLTQLQRLESLEAFRDQKANFLLCTDLASRGLDIPGIKTVINYDMPKSYSTYVHRCGRTARANQSGIAVSFVGESDRAVLKMAMKASTDEIQHRVIPGKVVTRFEVKVEEMKPAAAEVLQEEKKEKEMRGLEMKVKKMENMVEFADDIKNRPKKSWFQTTAEKEASKQLGKDKHNEDMGSKPLTLEDVRTPIKRGKFDGLSRHKRRMRMAKEEDKKEMAAATVAARSAKKASRPGRITTIPDSSKPAAKSNSGPQKKKSSFASEASGVRGKKKSSPSGSGSSSKMGAKSGSGVAKKKISNKKFKSLGKHKRR</sequence>
<dbReference type="GO" id="GO:0003723">
    <property type="term" value="F:RNA binding"/>
    <property type="evidence" value="ECO:0007669"/>
    <property type="project" value="UniProtKB-KW"/>
</dbReference>
<dbReference type="EC" id="3.6.4.13" evidence="1"/>
<dbReference type="PROSITE" id="PS51192">
    <property type="entry name" value="HELICASE_ATP_BIND_1"/>
    <property type="match status" value="1"/>
</dbReference>
<feature type="compositionally biased region" description="Acidic residues" evidence="10">
    <location>
        <begin position="28"/>
        <end position="37"/>
    </location>
</feature>
<dbReference type="PROSITE" id="PS51194">
    <property type="entry name" value="HELICASE_CTER"/>
    <property type="match status" value="1"/>
</dbReference>
<keyword evidence="6" id="KW-0694">RNA-binding</keyword>
<dbReference type="EMBL" id="MCGO01000140">
    <property type="protein sequence ID" value="ORY24648.1"/>
    <property type="molecule type" value="Genomic_DNA"/>
</dbReference>
<comment type="caution">
    <text evidence="14">The sequence shown here is derived from an EMBL/GenBank/DDBJ whole genome shotgun (WGS) entry which is preliminary data.</text>
</comment>
<dbReference type="InterPro" id="IPR050079">
    <property type="entry name" value="DEAD_box_RNA_helicase"/>
</dbReference>
<dbReference type="GO" id="GO:0003724">
    <property type="term" value="F:RNA helicase activity"/>
    <property type="evidence" value="ECO:0007669"/>
    <property type="project" value="UniProtKB-EC"/>
</dbReference>
<dbReference type="CDD" id="cd18787">
    <property type="entry name" value="SF2_C_DEAD"/>
    <property type="match status" value="1"/>
</dbReference>
<feature type="domain" description="DEAD-box RNA helicase Q" evidence="13">
    <location>
        <begin position="167"/>
        <end position="195"/>
    </location>
</feature>
<evidence type="ECO:0000256" key="7">
    <source>
        <dbReference type="ARBA" id="ARBA00047984"/>
    </source>
</evidence>
<evidence type="ECO:0000313" key="15">
    <source>
        <dbReference type="Proteomes" id="UP000193642"/>
    </source>
</evidence>
<reference evidence="14 15" key="1">
    <citation type="submission" date="2016-07" db="EMBL/GenBank/DDBJ databases">
        <title>Pervasive Adenine N6-methylation of Active Genes in Fungi.</title>
        <authorList>
            <consortium name="DOE Joint Genome Institute"/>
            <person name="Mondo S.J."/>
            <person name="Dannebaum R.O."/>
            <person name="Kuo R.C."/>
            <person name="Labutti K."/>
            <person name="Haridas S."/>
            <person name="Kuo A."/>
            <person name="Salamov A."/>
            <person name="Ahrendt S.R."/>
            <person name="Lipzen A."/>
            <person name="Sullivan W."/>
            <person name="Andreopoulos W.B."/>
            <person name="Clum A."/>
            <person name="Lindquist E."/>
            <person name="Daum C."/>
            <person name="Ramamoorthy G.K."/>
            <person name="Gryganskyi A."/>
            <person name="Culley D."/>
            <person name="Magnuson J.K."/>
            <person name="James T.Y."/>
            <person name="O'Malley M.A."/>
            <person name="Stajich J.E."/>
            <person name="Spatafora J.W."/>
            <person name="Visel A."/>
            <person name="Grigoriev I.V."/>
        </authorList>
    </citation>
    <scope>NUCLEOTIDE SEQUENCE [LARGE SCALE GENOMIC DNA]</scope>
    <source>
        <strain evidence="14 15">JEL800</strain>
    </source>
</reference>
<comment type="catalytic activity">
    <reaction evidence="7">
        <text>ATP + H2O = ADP + phosphate + H(+)</text>
        <dbReference type="Rhea" id="RHEA:13065"/>
        <dbReference type="ChEBI" id="CHEBI:15377"/>
        <dbReference type="ChEBI" id="CHEBI:15378"/>
        <dbReference type="ChEBI" id="CHEBI:30616"/>
        <dbReference type="ChEBI" id="CHEBI:43474"/>
        <dbReference type="ChEBI" id="CHEBI:456216"/>
        <dbReference type="EC" id="3.6.4.13"/>
    </reaction>
</comment>
<evidence type="ECO:0000256" key="8">
    <source>
        <dbReference type="PROSITE-ProRule" id="PRU00552"/>
    </source>
</evidence>
<evidence type="ECO:0000256" key="4">
    <source>
        <dbReference type="ARBA" id="ARBA00022806"/>
    </source>
</evidence>
<dbReference type="PANTHER" id="PTHR47959">
    <property type="entry name" value="ATP-DEPENDENT RNA HELICASE RHLE-RELATED"/>
    <property type="match status" value="1"/>
</dbReference>
<dbReference type="SUPFAM" id="SSF52540">
    <property type="entry name" value="P-loop containing nucleoside triphosphate hydrolases"/>
    <property type="match status" value="2"/>
</dbReference>
<dbReference type="GO" id="GO:0005524">
    <property type="term" value="F:ATP binding"/>
    <property type="evidence" value="ECO:0007669"/>
    <property type="project" value="UniProtKB-KW"/>
</dbReference>
<dbReference type="GO" id="GO:0005829">
    <property type="term" value="C:cytosol"/>
    <property type="evidence" value="ECO:0007669"/>
    <property type="project" value="TreeGrafter"/>
</dbReference>
<dbReference type="InterPro" id="IPR014001">
    <property type="entry name" value="Helicase_ATP-bd"/>
</dbReference>
<evidence type="ECO:0000256" key="2">
    <source>
        <dbReference type="ARBA" id="ARBA00022741"/>
    </source>
</evidence>
<evidence type="ECO:0000256" key="9">
    <source>
        <dbReference type="RuleBase" id="RU000492"/>
    </source>
</evidence>
<evidence type="ECO:0000313" key="14">
    <source>
        <dbReference type="EMBL" id="ORY24648.1"/>
    </source>
</evidence>
<evidence type="ECO:0000259" key="11">
    <source>
        <dbReference type="PROSITE" id="PS51192"/>
    </source>
</evidence>
<evidence type="ECO:0000259" key="12">
    <source>
        <dbReference type="PROSITE" id="PS51194"/>
    </source>
</evidence>
<feature type="compositionally biased region" description="Acidic residues" evidence="10">
    <location>
        <begin position="75"/>
        <end position="112"/>
    </location>
</feature>
<dbReference type="SMART" id="SM00487">
    <property type="entry name" value="DEXDc"/>
    <property type="match status" value="1"/>
</dbReference>
<feature type="domain" description="Helicase ATP-binding" evidence="11">
    <location>
        <begin position="198"/>
        <end position="372"/>
    </location>
</feature>
<evidence type="ECO:0000256" key="5">
    <source>
        <dbReference type="ARBA" id="ARBA00022840"/>
    </source>
</evidence>
<dbReference type="CDD" id="cd17947">
    <property type="entry name" value="DEADc_DDX27"/>
    <property type="match status" value="1"/>
</dbReference>
<dbReference type="STRING" id="329046.A0A1Y2APY7"/>
<name>A0A1Y2APY7_9FUNG</name>
<dbReference type="Pfam" id="PF00271">
    <property type="entry name" value="Helicase_C"/>
    <property type="match status" value="1"/>
</dbReference>
<dbReference type="Pfam" id="PF00270">
    <property type="entry name" value="DEAD"/>
    <property type="match status" value="1"/>
</dbReference>
<dbReference type="PROSITE" id="PS51195">
    <property type="entry name" value="Q_MOTIF"/>
    <property type="match status" value="1"/>
</dbReference>
<dbReference type="InterPro" id="IPR027417">
    <property type="entry name" value="P-loop_NTPase"/>
</dbReference>
<keyword evidence="3 9" id="KW-0378">Hydrolase</keyword>
<feature type="region of interest" description="Disordered" evidence="10">
    <location>
        <begin position="599"/>
        <end position="627"/>
    </location>
</feature>
<dbReference type="PROSITE" id="PS00039">
    <property type="entry name" value="DEAD_ATP_HELICASE"/>
    <property type="match status" value="1"/>
</dbReference>
<feature type="domain" description="Helicase C-terminal" evidence="12">
    <location>
        <begin position="383"/>
        <end position="546"/>
    </location>
</feature>
<feature type="compositionally biased region" description="Basic residues" evidence="10">
    <location>
        <begin position="738"/>
        <end position="756"/>
    </location>
</feature>
<feature type="region of interest" description="Disordered" evidence="10">
    <location>
        <begin position="645"/>
        <end position="756"/>
    </location>
</feature>
<protein>
    <recommendedName>
        <fullName evidence="1">RNA helicase</fullName>
        <ecNumber evidence="1">3.6.4.13</ecNumber>
    </recommendedName>
</protein>
<feature type="compositionally biased region" description="Basic and acidic residues" evidence="10">
    <location>
        <begin position="1"/>
        <end position="11"/>
    </location>
</feature>
<dbReference type="InterPro" id="IPR001650">
    <property type="entry name" value="Helicase_C-like"/>
</dbReference>
<feature type="compositionally biased region" description="Low complexity" evidence="10">
    <location>
        <begin position="719"/>
        <end position="737"/>
    </location>
</feature>
<evidence type="ECO:0000256" key="1">
    <source>
        <dbReference type="ARBA" id="ARBA00012552"/>
    </source>
</evidence>
<evidence type="ECO:0000259" key="13">
    <source>
        <dbReference type="PROSITE" id="PS51195"/>
    </source>
</evidence>
<dbReference type="AlphaFoldDB" id="A0A1Y2APY7"/>
<keyword evidence="2 9" id="KW-0547">Nucleotide-binding</keyword>
<dbReference type="InterPro" id="IPR014014">
    <property type="entry name" value="RNA_helicase_DEAD_Q_motif"/>
</dbReference>
<dbReference type="Proteomes" id="UP000193642">
    <property type="component" value="Unassembled WGS sequence"/>
</dbReference>
<dbReference type="InterPro" id="IPR000629">
    <property type="entry name" value="RNA-helicase_DEAD-box_CS"/>
</dbReference>